<dbReference type="Pfam" id="PF04107">
    <property type="entry name" value="GCS2"/>
    <property type="match status" value="1"/>
</dbReference>
<dbReference type="Proteomes" id="UP000502677">
    <property type="component" value="Chromosome"/>
</dbReference>
<comment type="catalytic activity">
    <reaction evidence="4 5">
        <text>L-cysteine + L-glutamate + ATP = gamma-L-glutamyl-L-cysteine + ADP + phosphate + H(+)</text>
        <dbReference type="Rhea" id="RHEA:13285"/>
        <dbReference type="ChEBI" id="CHEBI:15378"/>
        <dbReference type="ChEBI" id="CHEBI:29985"/>
        <dbReference type="ChEBI" id="CHEBI:30616"/>
        <dbReference type="ChEBI" id="CHEBI:35235"/>
        <dbReference type="ChEBI" id="CHEBI:43474"/>
        <dbReference type="ChEBI" id="CHEBI:58173"/>
        <dbReference type="ChEBI" id="CHEBI:456216"/>
        <dbReference type="EC" id="6.3.2.2"/>
    </reaction>
</comment>
<dbReference type="SUPFAM" id="SSF55931">
    <property type="entry name" value="Glutamine synthetase/guanido kinase"/>
    <property type="match status" value="1"/>
</dbReference>
<dbReference type="AlphaFoldDB" id="A0A6G7XE66"/>
<dbReference type="HAMAP" id="MF_01609">
    <property type="entry name" value="Glu_cys_ligase_2"/>
    <property type="match status" value="1"/>
</dbReference>
<keyword evidence="7" id="KW-1185">Reference proteome</keyword>
<dbReference type="RefSeq" id="WP_166290335.1">
    <property type="nucleotide sequence ID" value="NZ_CP049863.1"/>
</dbReference>
<dbReference type="EMBL" id="CP049863">
    <property type="protein sequence ID" value="QIK62855.1"/>
    <property type="molecule type" value="Genomic_DNA"/>
</dbReference>
<dbReference type="InterPro" id="IPR014746">
    <property type="entry name" value="Gln_synth/guanido_kin_cat_dom"/>
</dbReference>
<dbReference type="InterPro" id="IPR006336">
    <property type="entry name" value="GCS2"/>
</dbReference>
<dbReference type="PANTHER" id="PTHR36510:SF1">
    <property type="entry name" value="GLUTAMATE--CYSTEINE LIGASE 2-RELATED"/>
    <property type="match status" value="1"/>
</dbReference>
<proteinExistence type="inferred from homology"/>
<comment type="similarity">
    <text evidence="5">Belongs to the glutamate--cysteine ligase type 2 family. YbdK subfamily.</text>
</comment>
<accession>A0A6G7XE66</accession>
<dbReference type="KEGG" id="lvi:G7068_06315"/>
<dbReference type="GO" id="GO:0042398">
    <property type="term" value="P:modified amino acid biosynthetic process"/>
    <property type="evidence" value="ECO:0007669"/>
    <property type="project" value="InterPro"/>
</dbReference>
<evidence type="ECO:0000256" key="5">
    <source>
        <dbReference type="HAMAP-Rule" id="MF_01609"/>
    </source>
</evidence>
<dbReference type="NCBIfam" id="TIGR02050">
    <property type="entry name" value="gshA_cyan_rel"/>
    <property type="match status" value="1"/>
</dbReference>
<evidence type="ECO:0000256" key="3">
    <source>
        <dbReference type="ARBA" id="ARBA00022840"/>
    </source>
</evidence>
<sequence>MLDEQGNPRGFGIEEEYLLLDAKTGMPANGAEQVIRDVDSAAQPTEHEFLASQLETATPVCTTAEEAESSLRGFRDTVAQTAERQGMVLASSGLPPLGGDTEGTVTPKSRYQLIREEMRGVAAHQYAIGTHVHVAVPSRDAGVEVIDRISRWMPVLLALTANSPLWCGNDTGFASWRYIQGLMWPISGYPPSFADGAQYEDAVARLIDTGVLIDAGHLTWTARLSANYPTVEVRIADAQLEVGESVAFAVIVRALVNRALREIAESIPRPQLGPGIVDGAIWIAARNGLRSDLTDPVVADTVPAFTLVDRMIATVEEELQFSEEWDRVQQYLDGLRERGGPADRQLLAHENGGIDALLKLYRSGSHASR</sequence>
<evidence type="ECO:0000256" key="4">
    <source>
        <dbReference type="ARBA" id="ARBA00048819"/>
    </source>
</evidence>
<dbReference type="GO" id="GO:0004357">
    <property type="term" value="F:glutamate-cysteine ligase activity"/>
    <property type="evidence" value="ECO:0007669"/>
    <property type="project" value="UniProtKB-EC"/>
</dbReference>
<dbReference type="Gene3D" id="3.30.590.20">
    <property type="match status" value="1"/>
</dbReference>
<dbReference type="InterPro" id="IPR050141">
    <property type="entry name" value="GCL_type2/YbdK_subfam"/>
</dbReference>
<evidence type="ECO:0000256" key="1">
    <source>
        <dbReference type="ARBA" id="ARBA00022598"/>
    </source>
</evidence>
<dbReference type="GO" id="GO:0005524">
    <property type="term" value="F:ATP binding"/>
    <property type="evidence" value="ECO:0007669"/>
    <property type="project" value="UniProtKB-KW"/>
</dbReference>
<name>A0A6G7XE66_9MICO</name>
<protein>
    <recommendedName>
        <fullName evidence="5">Putative glutamate--cysteine ligase 2</fullName>
        <ecNumber evidence="5">6.3.2.2</ecNumber>
    </recommendedName>
    <alternativeName>
        <fullName evidence="5">Gamma-glutamylcysteine synthetase 2</fullName>
        <shortName evidence="5">GCS 2</shortName>
        <shortName evidence="5">Gamma-GCS 2</shortName>
    </alternativeName>
</protein>
<keyword evidence="2 5" id="KW-0547">Nucleotide-binding</keyword>
<gene>
    <name evidence="6" type="ORF">G7068_06315</name>
</gene>
<comment type="function">
    <text evidence="5">ATP-dependent carboxylate-amine ligase which exhibits weak glutamate--cysteine ligase activity.</text>
</comment>
<keyword evidence="1 5" id="KW-0436">Ligase</keyword>
<keyword evidence="3 5" id="KW-0067">ATP-binding</keyword>
<evidence type="ECO:0000313" key="7">
    <source>
        <dbReference type="Proteomes" id="UP000502677"/>
    </source>
</evidence>
<evidence type="ECO:0000256" key="2">
    <source>
        <dbReference type="ARBA" id="ARBA00022741"/>
    </source>
</evidence>
<dbReference type="EC" id="6.3.2.2" evidence="5"/>
<organism evidence="6 7">
    <name type="scientific">Leucobacter viscericola</name>
    <dbReference type="NCBI Taxonomy" id="2714935"/>
    <lineage>
        <taxon>Bacteria</taxon>
        <taxon>Bacillati</taxon>
        <taxon>Actinomycetota</taxon>
        <taxon>Actinomycetes</taxon>
        <taxon>Micrococcales</taxon>
        <taxon>Microbacteriaceae</taxon>
        <taxon>Leucobacter</taxon>
    </lineage>
</organism>
<dbReference type="InterPro" id="IPR011793">
    <property type="entry name" value="YbdK"/>
</dbReference>
<evidence type="ECO:0000313" key="6">
    <source>
        <dbReference type="EMBL" id="QIK62855.1"/>
    </source>
</evidence>
<dbReference type="PANTHER" id="PTHR36510">
    <property type="entry name" value="GLUTAMATE--CYSTEINE LIGASE 2-RELATED"/>
    <property type="match status" value="1"/>
</dbReference>
<reference evidence="6 7" key="1">
    <citation type="submission" date="2020-03" db="EMBL/GenBank/DDBJ databases">
        <title>Leucobacter sp. nov., isolated from beetles.</title>
        <authorList>
            <person name="Hyun D.-W."/>
            <person name="Bae J.-W."/>
        </authorList>
    </citation>
    <scope>NUCLEOTIDE SEQUENCE [LARGE SCALE GENOMIC DNA]</scope>
    <source>
        <strain evidence="6 7">HDW9C</strain>
    </source>
</reference>